<dbReference type="EMBL" id="CP031517">
    <property type="protein sequence ID" value="QOS39133.1"/>
    <property type="molecule type" value="Genomic_DNA"/>
</dbReference>
<accession>A0A7M1XIA8</accession>
<dbReference type="AlphaFoldDB" id="A0A7M1XIA8"/>
<organism evidence="1 2">
    <name type="scientific">Treponema rectale</name>
    <dbReference type="NCBI Taxonomy" id="744512"/>
    <lineage>
        <taxon>Bacteria</taxon>
        <taxon>Pseudomonadati</taxon>
        <taxon>Spirochaetota</taxon>
        <taxon>Spirochaetia</taxon>
        <taxon>Spirochaetales</taxon>
        <taxon>Treponemataceae</taxon>
        <taxon>Treponema</taxon>
    </lineage>
</organism>
<protein>
    <submittedName>
        <fullName evidence="1">Uncharacterized protein</fullName>
    </submittedName>
</protein>
<evidence type="ECO:0000313" key="1">
    <source>
        <dbReference type="EMBL" id="QOS39133.1"/>
    </source>
</evidence>
<evidence type="ECO:0000313" key="2">
    <source>
        <dbReference type="Proteomes" id="UP000593591"/>
    </source>
</evidence>
<sequence>MENFKGDISIYSIDYKGSLAFVDILSYALREKKAVFINDQMVTSSLGKTERRVSYHTLCRKLEKLKKKGYEIQEIDGAKERVNKDTILSALNLEYSKEKLCELSHMRAEIYPYFSLDIIKKVFRRYIHGELEDFYLDYWAKLYIACLYESYNIDKEIKKTLFIDEVCLSLEELASLLSKDMTSKEKIDLVHQVYQQIKRANENYLNQLEKDNHSKK</sequence>
<name>A0A7M1XIA8_9SPIR</name>
<proteinExistence type="predicted"/>
<dbReference type="Proteomes" id="UP000593591">
    <property type="component" value="Chromosome"/>
</dbReference>
<reference evidence="1 2" key="1">
    <citation type="submission" date="2018-08" db="EMBL/GenBank/DDBJ databases">
        <title>The first complete genome of Treponema rectale (CHPAT), a commensal spirochete of the bovine rectum.</title>
        <authorList>
            <person name="Staton G.J."/>
            <person name="Clegg S.R."/>
            <person name="Carter S.D."/>
            <person name="Radford A.D."/>
            <person name="Darby A."/>
            <person name="Hall N."/>
            <person name="Birtles R.J."/>
            <person name="Evans N.J."/>
        </authorList>
    </citation>
    <scope>NUCLEOTIDE SEQUENCE [LARGE SCALE GENOMIC DNA]</scope>
    <source>
        <strain evidence="1 2">CHPA</strain>
    </source>
</reference>
<gene>
    <name evidence="1" type="ORF">DYE49_01145</name>
</gene>
<dbReference type="KEGG" id="trc:DYE49_01145"/>